<dbReference type="InterPro" id="IPR036452">
    <property type="entry name" value="Ribo_hydro-like"/>
</dbReference>
<evidence type="ECO:0000313" key="5">
    <source>
        <dbReference type="Proteomes" id="UP001501705"/>
    </source>
</evidence>
<dbReference type="InterPro" id="IPR023186">
    <property type="entry name" value="IUNH"/>
</dbReference>
<evidence type="ECO:0000256" key="2">
    <source>
        <dbReference type="ARBA" id="ARBA00023295"/>
    </source>
</evidence>
<organism evidence="4 5">
    <name type="scientific">Kribbella hippodromi</name>
    <dbReference type="NCBI Taxonomy" id="434347"/>
    <lineage>
        <taxon>Bacteria</taxon>
        <taxon>Bacillati</taxon>
        <taxon>Actinomycetota</taxon>
        <taxon>Actinomycetes</taxon>
        <taxon>Propionibacteriales</taxon>
        <taxon>Kribbellaceae</taxon>
        <taxon>Kribbella</taxon>
    </lineage>
</organism>
<proteinExistence type="predicted"/>
<keyword evidence="1 4" id="KW-0378">Hydrolase</keyword>
<reference evidence="4 5" key="1">
    <citation type="journal article" date="2019" name="Int. J. Syst. Evol. Microbiol.">
        <title>The Global Catalogue of Microorganisms (GCM) 10K type strain sequencing project: providing services to taxonomists for standard genome sequencing and annotation.</title>
        <authorList>
            <consortium name="The Broad Institute Genomics Platform"/>
            <consortium name="The Broad Institute Genome Sequencing Center for Infectious Disease"/>
            <person name="Wu L."/>
            <person name="Ma J."/>
        </authorList>
    </citation>
    <scope>NUCLEOTIDE SEQUENCE [LARGE SCALE GENOMIC DNA]</scope>
    <source>
        <strain evidence="4 5">JCM 15572</strain>
    </source>
</reference>
<sequence>MRSIILDTDIGSDVDDAMALAQLMGSPELELVEVHTVYGDTRLRAQLARRYAALAGRDVDVVPGVVEPISGREVWWAGHEGTLHAGLDAETISADSAPERLVARLRARPGELDVAAIGPLTNLAAAFALEPEAPGWIRHLWVMGGGFGAEEGAEHNFKSDDVAAQAVLNAGVPTTITGLEITRQVTIEAARLERIRAAGPLGAALGADIEQWWAFWNETWNVPHDPVALLALSRPELFTFSEAGRVTIALGGEDAGRSTFTPDPEGSVRIVTGVDGEQVAEEITSRIVTAGTAYPARHEGIDGDRA</sequence>
<evidence type="ECO:0000259" key="3">
    <source>
        <dbReference type="Pfam" id="PF01156"/>
    </source>
</evidence>
<dbReference type="SUPFAM" id="SSF53590">
    <property type="entry name" value="Nucleoside hydrolase"/>
    <property type="match status" value="1"/>
</dbReference>
<dbReference type="RefSeq" id="WP_344232444.1">
    <property type="nucleotide sequence ID" value="NZ_BAAAPH010000003.1"/>
</dbReference>
<evidence type="ECO:0000256" key="1">
    <source>
        <dbReference type="ARBA" id="ARBA00022801"/>
    </source>
</evidence>
<feature type="domain" description="Inosine/uridine-preferring nucleoside hydrolase" evidence="3">
    <location>
        <begin position="4"/>
        <end position="279"/>
    </location>
</feature>
<dbReference type="GO" id="GO:0016787">
    <property type="term" value="F:hydrolase activity"/>
    <property type="evidence" value="ECO:0007669"/>
    <property type="project" value="UniProtKB-KW"/>
</dbReference>
<dbReference type="PANTHER" id="PTHR12304">
    <property type="entry name" value="INOSINE-URIDINE PREFERRING NUCLEOSIDE HYDROLASE"/>
    <property type="match status" value="1"/>
</dbReference>
<evidence type="ECO:0000313" key="4">
    <source>
        <dbReference type="EMBL" id="GAA1557828.1"/>
    </source>
</evidence>
<protein>
    <submittedName>
        <fullName evidence="4">Nucleoside hydrolase</fullName>
    </submittedName>
</protein>
<dbReference type="EMBL" id="BAAAPH010000003">
    <property type="protein sequence ID" value="GAA1557828.1"/>
    <property type="molecule type" value="Genomic_DNA"/>
</dbReference>
<dbReference type="InterPro" id="IPR001910">
    <property type="entry name" value="Inosine/uridine_hydrolase_dom"/>
</dbReference>
<gene>
    <name evidence="4" type="ORF">GCM10009804_13250</name>
</gene>
<dbReference type="Pfam" id="PF01156">
    <property type="entry name" value="IU_nuc_hydro"/>
    <property type="match status" value="1"/>
</dbReference>
<keyword evidence="2" id="KW-0326">Glycosidase</keyword>
<name>A0ABN2CFM5_9ACTN</name>
<comment type="caution">
    <text evidence="4">The sequence shown here is derived from an EMBL/GenBank/DDBJ whole genome shotgun (WGS) entry which is preliminary data.</text>
</comment>
<dbReference type="Proteomes" id="UP001501705">
    <property type="component" value="Unassembled WGS sequence"/>
</dbReference>
<keyword evidence="5" id="KW-1185">Reference proteome</keyword>
<dbReference type="Gene3D" id="3.90.245.10">
    <property type="entry name" value="Ribonucleoside hydrolase-like"/>
    <property type="match status" value="1"/>
</dbReference>
<dbReference type="PANTHER" id="PTHR12304:SF4">
    <property type="entry name" value="URIDINE NUCLEOSIDASE"/>
    <property type="match status" value="1"/>
</dbReference>
<accession>A0ABN2CFM5</accession>